<evidence type="ECO:0000256" key="2">
    <source>
        <dbReference type="ARBA" id="ARBA00022741"/>
    </source>
</evidence>
<organism evidence="7">
    <name type="scientific">Schizaphis graminum</name>
    <name type="common">Green bug aphid</name>
    <dbReference type="NCBI Taxonomy" id="13262"/>
    <lineage>
        <taxon>Eukaryota</taxon>
        <taxon>Metazoa</taxon>
        <taxon>Ecdysozoa</taxon>
        <taxon>Arthropoda</taxon>
        <taxon>Hexapoda</taxon>
        <taxon>Insecta</taxon>
        <taxon>Pterygota</taxon>
        <taxon>Neoptera</taxon>
        <taxon>Paraneoptera</taxon>
        <taxon>Hemiptera</taxon>
        <taxon>Sternorrhyncha</taxon>
        <taxon>Aphidomorpha</taxon>
        <taxon>Aphidoidea</taxon>
        <taxon>Aphididae</taxon>
        <taxon>Aphidini</taxon>
        <taxon>Schizaphis</taxon>
    </lineage>
</organism>
<evidence type="ECO:0000256" key="4">
    <source>
        <dbReference type="ARBA" id="ARBA00022989"/>
    </source>
</evidence>
<keyword evidence="3" id="KW-0067">ATP-binding</keyword>
<evidence type="ECO:0000256" key="6">
    <source>
        <dbReference type="SAM" id="Phobius"/>
    </source>
</evidence>
<keyword evidence="1 6" id="KW-0812">Transmembrane</keyword>
<gene>
    <name evidence="7" type="primary">ABCC4_4</name>
    <name evidence="7" type="ORF">g.11579</name>
</gene>
<keyword evidence="5 6" id="KW-0472">Membrane</keyword>
<dbReference type="InterPro" id="IPR036640">
    <property type="entry name" value="ABC1_TM_sf"/>
</dbReference>
<dbReference type="GO" id="GO:0016020">
    <property type="term" value="C:membrane"/>
    <property type="evidence" value="ECO:0007669"/>
    <property type="project" value="InterPro"/>
</dbReference>
<dbReference type="GO" id="GO:0005524">
    <property type="term" value="F:ATP binding"/>
    <property type="evidence" value="ECO:0007669"/>
    <property type="project" value="UniProtKB-KW"/>
</dbReference>
<name>A0A2S2N7M2_SCHGA</name>
<dbReference type="AlphaFoldDB" id="A0A2S2N7M2"/>
<evidence type="ECO:0000256" key="5">
    <source>
        <dbReference type="ARBA" id="ARBA00023136"/>
    </source>
</evidence>
<proteinExistence type="predicted"/>
<accession>A0A2S2N7M2</accession>
<dbReference type="PANTHER" id="PTHR24223:SF448">
    <property type="entry name" value="FI20146P1-RELATED"/>
    <property type="match status" value="1"/>
</dbReference>
<evidence type="ECO:0000256" key="1">
    <source>
        <dbReference type="ARBA" id="ARBA00022692"/>
    </source>
</evidence>
<evidence type="ECO:0000256" key="3">
    <source>
        <dbReference type="ARBA" id="ARBA00022840"/>
    </source>
</evidence>
<dbReference type="PANTHER" id="PTHR24223">
    <property type="entry name" value="ATP-BINDING CASSETTE SUB-FAMILY C"/>
    <property type="match status" value="1"/>
</dbReference>
<protein>
    <submittedName>
        <fullName evidence="7">Multidrug resistance-associated protein 4</fullName>
    </submittedName>
</protein>
<dbReference type="SUPFAM" id="SSF90123">
    <property type="entry name" value="ABC transporter transmembrane region"/>
    <property type="match status" value="1"/>
</dbReference>
<dbReference type="EMBL" id="GGMR01000510">
    <property type="protein sequence ID" value="MBY13129.1"/>
    <property type="molecule type" value="Transcribed_RNA"/>
</dbReference>
<dbReference type="GO" id="GO:0042626">
    <property type="term" value="F:ATPase-coupled transmembrane transporter activity"/>
    <property type="evidence" value="ECO:0007669"/>
    <property type="project" value="TreeGrafter"/>
</dbReference>
<evidence type="ECO:0000313" key="7">
    <source>
        <dbReference type="EMBL" id="MBY13129.1"/>
    </source>
</evidence>
<feature type="transmembrane region" description="Helical" evidence="6">
    <location>
        <begin position="85"/>
        <end position="104"/>
    </location>
</feature>
<sequence length="187" mass="21583">MEAVGNKEKQLPNPRAKANIFEVLTFSWILNLFKTGQKKDLETNDLYATLDDDKSSLLGFKFEKIWKNEIANAKSRNREPSISRAIFRTFGGSIMFYGLVQMFTETILRITQPMLIRGLLAYFNRSESNIVDIKQAYMYATGLLINMLANILLYHHSQVEMLHLGMKIRVACCSVIYKKVNLLTQKY</sequence>
<dbReference type="Gene3D" id="1.20.1560.10">
    <property type="entry name" value="ABC transporter type 1, transmembrane domain"/>
    <property type="match status" value="1"/>
</dbReference>
<keyword evidence="4 6" id="KW-1133">Transmembrane helix</keyword>
<keyword evidence="2" id="KW-0547">Nucleotide-binding</keyword>
<feature type="transmembrane region" description="Helical" evidence="6">
    <location>
        <begin position="136"/>
        <end position="154"/>
    </location>
</feature>
<dbReference type="InterPro" id="IPR050173">
    <property type="entry name" value="ABC_transporter_C-like"/>
</dbReference>
<reference evidence="7" key="1">
    <citation type="submission" date="2018-04" db="EMBL/GenBank/DDBJ databases">
        <title>Transcriptome of Schizaphis graminum biotype I.</title>
        <authorList>
            <person name="Scully E.D."/>
            <person name="Geib S.M."/>
            <person name="Palmer N.A."/>
            <person name="Koch K."/>
            <person name="Bradshaw J."/>
            <person name="Heng-Moss T."/>
            <person name="Sarath G."/>
        </authorList>
    </citation>
    <scope>NUCLEOTIDE SEQUENCE</scope>
</reference>